<keyword evidence="2" id="KW-1185">Reference proteome</keyword>
<comment type="caution">
    <text evidence="1">The sequence shown here is derived from an EMBL/GenBank/DDBJ whole genome shotgun (WGS) entry which is preliminary data.</text>
</comment>
<dbReference type="AlphaFoldDB" id="A0A2T5GIQ1"/>
<dbReference type="Proteomes" id="UP000244189">
    <property type="component" value="Unassembled WGS sequence"/>
</dbReference>
<dbReference type="EMBL" id="QAOG01000005">
    <property type="protein sequence ID" value="PTQ59177.1"/>
    <property type="molecule type" value="Genomic_DNA"/>
</dbReference>
<reference evidence="1 2" key="1">
    <citation type="submission" date="2018-04" db="EMBL/GenBank/DDBJ databases">
        <title>Genomic Encyclopedia of Type Strains, Phase III (KMG-III): the genomes of soil and plant-associated and newly described type strains.</title>
        <authorList>
            <person name="Whitman W."/>
        </authorList>
    </citation>
    <scope>NUCLEOTIDE SEQUENCE [LARGE SCALE GENOMIC DNA]</scope>
    <source>
        <strain evidence="1 2">MA101b</strain>
    </source>
</reference>
<accession>A0A2T5GIQ1</accession>
<organism evidence="1 2">
    <name type="scientific">Sphingomonas aurantiaca</name>
    <dbReference type="NCBI Taxonomy" id="185949"/>
    <lineage>
        <taxon>Bacteria</taxon>
        <taxon>Pseudomonadati</taxon>
        <taxon>Pseudomonadota</taxon>
        <taxon>Alphaproteobacteria</taxon>
        <taxon>Sphingomonadales</taxon>
        <taxon>Sphingomonadaceae</taxon>
        <taxon>Sphingomonas</taxon>
    </lineage>
</organism>
<name>A0A2T5GIQ1_9SPHN</name>
<proteinExistence type="predicted"/>
<evidence type="ECO:0000313" key="2">
    <source>
        <dbReference type="Proteomes" id="UP000244189"/>
    </source>
</evidence>
<protein>
    <submittedName>
        <fullName evidence="1">Uncharacterized protein</fullName>
    </submittedName>
</protein>
<sequence length="34" mass="3964">MRRRFFCVLVATGLMVLRFLSMVAVSPDRRYNAS</sequence>
<gene>
    <name evidence="1" type="ORF">C8J26_2918</name>
</gene>
<evidence type="ECO:0000313" key="1">
    <source>
        <dbReference type="EMBL" id="PTQ59177.1"/>
    </source>
</evidence>